<accession>D0L1C9</accession>
<evidence type="ECO:0000256" key="2">
    <source>
        <dbReference type="ARBA" id="ARBA00022490"/>
    </source>
</evidence>
<evidence type="ECO:0000256" key="1">
    <source>
        <dbReference type="ARBA" id="ARBA00009998"/>
    </source>
</evidence>
<dbReference type="NCBIfam" id="NF002140">
    <property type="entry name" value="PRK00977.1-4"/>
    <property type="match status" value="1"/>
</dbReference>
<evidence type="ECO:0000313" key="8">
    <source>
        <dbReference type="EMBL" id="ACX96502.1"/>
    </source>
</evidence>
<dbReference type="Proteomes" id="UP000009102">
    <property type="component" value="Chromosome"/>
</dbReference>
<keyword evidence="2 6" id="KW-0963">Cytoplasm</keyword>
<dbReference type="PANTHER" id="PTHR34137">
    <property type="entry name" value="EXODEOXYRIBONUCLEASE 7 SMALL SUBUNIT"/>
    <property type="match status" value="1"/>
</dbReference>
<dbReference type="eggNOG" id="COG1722">
    <property type="taxonomic scope" value="Bacteria"/>
</dbReference>
<keyword evidence="5 6" id="KW-0269">Exonuclease</keyword>
<comment type="catalytic activity">
    <reaction evidence="6">
        <text>Exonucleolytic cleavage in either 5'- to 3'- or 3'- to 5'-direction to yield nucleoside 5'-phosphates.</text>
        <dbReference type="EC" id="3.1.11.6"/>
    </reaction>
</comment>
<dbReference type="GO" id="GO:0009318">
    <property type="term" value="C:exodeoxyribonuclease VII complex"/>
    <property type="evidence" value="ECO:0007669"/>
    <property type="project" value="UniProtKB-UniRule"/>
</dbReference>
<feature type="compositionally biased region" description="Basic and acidic residues" evidence="7">
    <location>
        <begin position="84"/>
        <end position="94"/>
    </location>
</feature>
<dbReference type="GO" id="GO:0008855">
    <property type="term" value="F:exodeoxyribonuclease VII activity"/>
    <property type="evidence" value="ECO:0007669"/>
    <property type="project" value="UniProtKB-UniRule"/>
</dbReference>
<dbReference type="KEGG" id="hna:Hneap_1677"/>
<dbReference type="GO" id="GO:0006308">
    <property type="term" value="P:DNA catabolic process"/>
    <property type="evidence" value="ECO:0007669"/>
    <property type="project" value="UniProtKB-UniRule"/>
</dbReference>
<protein>
    <recommendedName>
        <fullName evidence="6">Exodeoxyribonuclease 7 small subunit</fullName>
        <ecNumber evidence="6">3.1.11.6</ecNumber>
    </recommendedName>
    <alternativeName>
        <fullName evidence="6">Exodeoxyribonuclease VII small subunit</fullName>
        <shortName evidence="6">Exonuclease VII small subunit</shortName>
    </alternativeName>
</protein>
<dbReference type="RefSeq" id="WP_012824535.1">
    <property type="nucleotide sequence ID" value="NC_013422.1"/>
</dbReference>
<feature type="region of interest" description="Disordered" evidence="7">
    <location>
        <begin position="73"/>
        <end position="109"/>
    </location>
</feature>
<keyword evidence="9" id="KW-1185">Reference proteome</keyword>
<evidence type="ECO:0000256" key="6">
    <source>
        <dbReference type="HAMAP-Rule" id="MF_00337"/>
    </source>
</evidence>
<keyword evidence="4 6" id="KW-0378">Hydrolase</keyword>
<evidence type="ECO:0000256" key="3">
    <source>
        <dbReference type="ARBA" id="ARBA00022722"/>
    </source>
</evidence>
<reference evidence="8 9" key="1">
    <citation type="submission" date="2009-10" db="EMBL/GenBank/DDBJ databases">
        <title>Complete sequence of Halothiobacillus neapolitanus c2.</title>
        <authorList>
            <consortium name="US DOE Joint Genome Institute"/>
            <person name="Lucas S."/>
            <person name="Copeland A."/>
            <person name="Lapidus A."/>
            <person name="Glavina del Rio T."/>
            <person name="Tice H."/>
            <person name="Bruce D."/>
            <person name="Goodwin L."/>
            <person name="Pitluck S."/>
            <person name="Davenport K."/>
            <person name="Brettin T."/>
            <person name="Detter J.C."/>
            <person name="Han C."/>
            <person name="Tapia R."/>
            <person name="Larimer F."/>
            <person name="Land M."/>
            <person name="Hauser L."/>
            <person name="Kyrpides N."/>
            <person name="Mikhailova N."/>
            <person name="Kerfeld C."/>
            <person name="Cannon G."/>
            <person name="Heinhort S."/>
        </authorList>
    </citation>
    <scope>NUCLEOTIDE SEQUENCE [LARGE SCALE GENOMIC DNA]</scope>
    <source>
        <strain evidence="9">ATCC 23641 / c2</strain>
    </source>
</reference>
<comment type="subcellular location">
    <subcellularLocation>
        <location evidence="6">Cytoplasm</location>
    </subcellularLocation>
</comment>
<dbReference type="PANTHER" id="PTHR34137:SF1">
    <property type="entry name" value="EXODEOXYRIBONUCLEASE 7 SMALL SUBUNIT"/>
    <property type="match status" value="1"/>
</dbReference>
<dbReference type="GO" id="GO:0005829">
    <property type="term" value="C:cytosol"/>
    <property type="evidence" value="ECO:0007669"/>
    <property type="project" value="TreeGrafter"/>
</dbReference>
<dbReference type="Gene3D" id="1.10.287.1040">
    <property type="entry name" value="Exonuclease VII, small subunit"/>
    <property type="match status" value="1"/>
</dbReference>
<comment type="similarity">
    <text evidence="1 6">Belongs to the XseB family.</text>
</comment>
<dbReference type="AlphaFoldDB" id="D0L1C9"/>
<dbReference type="Pfam" id="PF02609">
    <property type="entry name" value="Exonuc_VII_S"/>
    <property type="match status" value="1"/>
</dbReference>
<dbReference type="HOGENOM" id="CLU_2180170_0_0_6"/>
<evidence type="ECO:0000256" key="4">
    <source>
        <dbReference type="ARBA" id="ARBA00022801"/>
    </source>
</evidence>
<dbReference type="STRING" id="555778.Hneap_1677"/>
<dbReference type="EC" id="3.1.11.6" evidence="6"/>
<dbReference type="NCBIfam" id="NF002139">
    <property type="entry name" value="PRK00977.1-3"/>
    <property type="match status" value="1"/>
</dbReference>
<sequence length="109" mass="12049">MAVRKSSTTAHAIEAGNPDVIAQYERSMSELEQIVARLEQGETTLEQSLADYERGALLARQCEQALKAAEQRIEALMESDEEESPKKNGKKDSPKTQPDLPPADAFFDV</sequence>
<dbReference type="InterPro" id="IPR003761">
    <property type="entry name" value="Exonuc_VII_S"/>
</dbReference>
<evidence type="ECO:0000256" key="5">
    <source>
        <dbReference type="ARBA" id="ARBA00022839"/>
    </source>
</evidence>
<name>D0L1C9_HALNC</name>
<gene>
    <name evidence="6" type="primary">xseB</name>
    <name evidence="8" type="ordered locus">Hneap_1677</name>
</gene>
<dbReference type="HAMAP" id="MF_00337">
    <property type="entry name" value="Exonuc_7_S"/>
    <property type="match status" value="1"/>
</dbReference>
<dbReference type="InterPro" id="IPR037004">
    <property type="entry name" value="Exonuc_VII_ssu_sf"/>
</dbReference>
<evidence type="ECO:0000256" key="7">
    <source>
        <dbReference type="SAM" id="MobiDB-lite"/>
    </source>
</evidence>
<dbReference type="SUPFAM" id="SSF116842">
    <property type="entry name" value="XseB-like"/>
    <property type="match status" value="1"/>
</dbReference>
<organism evidence="8 9">
    <name type="scientific">Halothiobacillus neapolitanus (strain ATCC 23641 / DSM 15147 / CIP 104769 / NCIMB 8539 / c2)</name>
    <name type="common">Thiobacillus neapolitanus</name>
    <dbReference type="NCBI Taxonomy" id="555778"/>
    <lineage>
        <taxon>Bacteria</taxon>
        <taxon>Pseudomonadati</taxon>
        <taxon>Pseudomonadota</taxon>
        <taxon>Gammaproteobacteria</taxon>
        <taxon>Chromatiales</taxon>
        <taxon>Halothiobacillaceae</taxon>
        <taxon>Halothiobacillus</taxon>
    </lineage>
</organism>
<comment type="subunit">
    <text evidence="6">Heterooligomer composed of large and small subunits.</text>
</comment>
<proteinExistence type="inferred from homology"/>
<comment type="function">
    <text evidence="6">Bidirectionally degrades single-stranded DNA into large acid-insoluble oligonucleotides, which are then degraded further into small acid-soluble oligonucleotides.</text>
</comment>
<dbReference type="EMBL" id="CP001801">
    <property type="protein sequence ID" value="ACX96502.1"/>
    <property type="molecule type" value="Genomic_DNA"/>
</dbReference>
<keyword evidence="3 6" id="KW-0540">Nuclease</keyword>
<dbReference type="NCBIfam" id="TIGR01280">
    <property type="entry name" value="xseB"/>
    <property type="match status" value="1"/>
</dbReference>
<evidence type="ECO:0000313" key="9">
    <source>
        <dbReference type="Proteomes" id="UP000009102"/>
    </source>
</evidence>
<dbReference type="OrthoDB" id="9801128at2"/>